<keyword evidence="4" id="KW-1185">Reference proteome</keyword>
<dbReference type="InterPro" id="IPR042774">
    <property type="entry name" value="UBXN6_PUB"/>
</dbReference>
<dbReference type="CDD" id="cd10460">
    <property type="entry name" value="PUB_UBXD1"/>
    <property type="match status" value="1"/>
</dbReference>
<proteinExistence type="predicted"/>
<sequence length="445" mass="50914">MAEKISDKIKNFFQKKKADAKFKKAGPGHKLTDSSSTSVVAPQKKQAYIPPQRTGPSNVNVQAAEAALARLSIQKRDTTFNTSLAAIQAKVRRELEAEKKSNTPVTEVALGPRQTELEASSHLAVKGVYFKCPLISDEVLSKDEWKPKIKEFLFTALEEERGITSCLILYSCNYNRSKVQDCVNILCRYIDNILGNPTETKFHKIRCSNATFCDKVAPLLGAREFLYAAGFRLQKLEQNGVEEDYWVWSEQNIQDLTNLELLREALMSKDRVDLELDRNIQVLSPAQASIKLELPKDFYAISAEELKRELHSRSEIAEKQLQLRTKAMREKDELREIRKYKFALIRIRFPDGIYLQGTFSVYEKLAEVFDFIRENLEHEGLPFTLVDPMGHKFEEKDFDATLADLRLVPATILLFQWDPSIDEEMNASGCNAYLKPEVMMLMQQL</sequence>
<dbReference type="Pfam" id="PF00789">
    <property type="entry name" value="UBX"/>
    <property type="match status" value="1"/>
</dbReference>
<protein>
    <recommendedName>
        <fullName evidence="2">UBX domain-containing protein</fullName>
    </recommendedName>
</protein>
<dbReference type="Gene3D" id="1.20.58.2190">
    <property type="match status" value="1"/>
</dbReference>
<dbReference type="SMART" id="SM00166">
    <property type="entry name" value="UBX"/>
    <property type="match status" value="1"/>
</dbReference>
<dbReference type="SUPFAM" id="SSF143503">
    <property type="entry name" value="PUG domain-like"/>
    <property type="match status" value="1"/>
</dbReference>
<gene>
    <name evidence="3" type="ORF">ABEB36_003299</name>
</gene>
<dbReference type="InterPro" id="IPR029071">
    <property type="entry name" value="Ubiquitin-like_domsf"/>
</dbReference>
<dbReference type="EMBL" id="JBDJPC010000002">
    <property type="protein sequence ID" value="KAL1513965.1"/>
    <property type="molecule type" value="Genomic_DNA"/>
</dbReference>
<dbReference type="Proteomes" id="UP001566132">
    <property type="component" value="Unassembled WGS sequence"/>
</dbReference>
<evidence type="ECO:0000259" key="2">
    <source>
        <dbReference type="PROSITE" id="PS50033"/>
    </source>
</evidence>
<dbReference type="PANTHER" id="PTHR23153">
    <property type="entry name" value="UBX-RELATED"/>
    <property type="match status" value="1"/>
</dbReference>
<dbReference type="PANTHER" id="PTHR23153:SF38">
    <property type="entry name" value="UBX DOMAIN-CONTAINING PROTEIN 6"/>
    <property type="match status" value="1"/>
</dbReference>
<dbReference type="AlphaFoldDB" id="A0ABD1FBB6"/>
<dbReference type="Pfam" id="PF09409">
    <property type="entry name" value="PUB"/>
    <property type="match status" value="1"/>
</dbReference>
<name>A0ABD1FBB6_HYPHA</name>
<dbReference type="InterPro" id="IPR018997">
    <property type="entry name" value="PUB_domain"/>
</dbReference>
<organism evidence="3 4">
    <name type="scientific">Hypothenemus hampei</name>
    <name type="common">Coffee berry borer</name>
    <dbReference type="NCBI Taxonomy" id="57062"/>
    <lineage>
        <taxon>Eukaryota</taxon>
        <taxon>Metazoa</taxon>
        <taxon>Ecdysozoa</taxon>
        <taxon>Arthropoda</taxon>
        <taxon>Hexapoda</taxon>
        <taxon>Insecta</taxon>
        <taxon>Pterygota</taxon>
        <taxon>Neoptera</taxon>
        <taxon>Endopterygota</taxon>
        <taxon>Coleoptera</taxon>
        <taxon>Polyphaga</taxon>
        <taxon>Cucujiformia</taxon>
        <taxon>Curculionidae</taxon>
        <taxon>Scolytinae</taxon>
        <taxon>Hypothenemus</taxon>
    </lineage>
</organism>
<dbReference type="Gene3D" id="3.10.20.90">
    <property type="entry name" value="Phosphatidylinositol 3-kinase Catalytic Subunit, Chain A, domain 1"/>
    <property type="match status" value="1"/>
</dbReference>
<dbReference type="CDD" id="cd16119">
    <property type="entry name" value="UBX_UBXN6"/>
    <property type="match status" value="1"/>
</dbReference>
<evidence type="ECO:0000256" key="1">
    <source>
        <dbReference type="SAM" id="MobiDB-lite"/>
    </source>
</evidence>
<dbReference type="InterPro" id="IPR001012">
    <property type="entry name" value="UBX_dom"/>
</dbReference>
<dbReference type="SUPFAM" id="SSF54236">
    <property type="entry name" value="Ubiquitin-like"/>
    <property type="match status" value="1"/>
</dbReference>
<evidence type="ECO:0000313" key="4">
    <source>
        <dbReference type="Proteomes" id="UP001566132"/>
    </source>
</evidence>
<feature type="domain" description="UBX" evidence="2">
    <location>
        <begin position="345"/>
        <end position="415"/>
    </location>
</feature>
<feature type="region of interest" description="Disordered" evidence="1">
    <location>
        <begin position="19"/>
        <end position="45"/>
    </location>
</feature>
<dbReference type="InterPro" id="IPR036339">
    <property type="entry name" value="PUB-like_dom_sf"/>
</dbReference>
<evidence type="ECO:0000313" key="3">
    <source>
        <dbReference type="EMBL" id="KAL1513965.1"/>
    </source>
</evidence>
<accession>A0ABD1FBB6</accession>
<dbReference type="PROSITE" id="PS50033">
    <property type="entry name" value="UBX"/>
    <property type="match status" value="1"/>
</dbReference>
<comment type="caution">
    <text evidence="3">The sequence shown here is derived from an EMBL/GenBank/DDBJ whole genome shotgun (WGS) entry which is preliminary data.</text>
</comment>
<dbReference type="SMART" id="SM00580">
    <property type="entry name" value="PUG"/>
    <property type="match status" value="1"/>
</dbReference>
<reference evidence="3 4" key="1">
    <citation type="submission" date="2024-05" db="EMBL/GenBank/DDBJ databases">
        <title>Genetic variation in Jamaican populations of the coffee berry borer (Hypothenemus hampei).</title>
        <authorList>
            <person name="Errbii M."/>
            <person name="Myrie A."/>
        </authorList>
    </citation>
    <scope>NUCLEOTIDE SEQUENCE [LARGE SCALE GENOMIC DNA]</scope>
    <source>
        <strain evidence="3">JA-Hopewell-2020-01-JO</strain>
        <tissue evidence="3">Whole body</tissue>
    </source>
</reference>